<feature type="binding site" evidence="11">
    <location>
        <position position="129"/>
    </location>
    <ligand>
        <name>Mg(2+)</name>
        <dbReference type="ChEBI" id="CHEBI:18420"/>
    </ligand>
</feature>
<dbReference type="PROSITE" id="PS00106">
    <property type="entry name" value="GALACTOKINASE"/>
    <property type="match status" value="1"/>
</dbReference>
<feature type="active site" description="Proton acceptor" evidence="11">
    <location>
        <position position="173"/>
    </location>
</feature>
<dbReference type="PANTHER" id="PTHR10457:SF7">
    <property type="entry name" value="GALACTOKINASE-RELATED"/>
    <property type="match status" value="1"/>
</dbReference>
<protein>
    <recommendedName>
        <fullName evidence="11 12">Galactokinase</fullName>
        <ecNumber evidence="11 12">2.7.1.6</ecNumber>
    </recommendedName>
    <alternativeName>
        <fullName evidence="11">Galactose kinase</fullName>
    </alternativeName>
</protein>
<dbReference type="EMBL" id="MVDE01000022">
    <property type="protein sequence ID" value="PKQ64681.1"/>
    <property type="molecule type" value="Genomic_DNA"/>
</dbReference>
<dbReference type="GO" id="GO:0006012">
    <property type="term" value="P:galactose metabolic process"/>
    <property type="evidence" value="ECO:0007669"/>
    <property type="project" value="UniProtKB-UniRule"/>
</dbReference>
<comment type="catalytic activity">
    <reaction evidence="11">
        <text>alpha-D-galactose + ATP = alpha-D-galactose 1-phosphate + ADP + H(+)</text>
        <dbReference type="Rhea" id="RHEA:13553"/>
        <dbReference type="ChEBI" id="CHEBI:15378"/>
        <dbReference type="ChEBI" id="CHEBI:28061"/>
        <dbReference type="ChEBI" id="CHEBI:30616"/>
        <dbReference type="ChEBI" id="CHEBI:58336"/>
        <dbReference type="ChEBI" id="CHEBI:456216"/>
        <dbReference type="EC" id="2.7.1.6"/>
    </reaction>
</comment>
<feature type="binding site" evidence="11">
    <location>
        <position position="223"/>
    </location>
    <ligand>
        <name>substrate</name>
    </ligand>
</feature>
<evidence type="ECO:0000256" key="10">
    <source>
        <dbReference type="ARBA" id="ARBA00023277"/>
    </source>
</evidence>
<dbReference type="GO" id="GO:0005829">
    <property type="term" value="C:cytosol"/>
    <property type="evidence" value="ECO:0007669"/>
    <property type="project" value="TreeGrafter"/>
</dbReference>
<evidence type="ECO:0000256" key="7">
    <source>
        <dbReference type="ARBA" id="ARBA00022840"/>
    </source>
</evidence>
<gene>
    <name evidence="11" type="primary">galK</name>
    <name evidence="16" type="ORF">BZG01_14205</name>
</gene>
<dbReference type="NCBIfam" id="TIGR00131">
    <property type="entry name" value="gal_kin"/>
    <property type="match status" value="1"/>
</dbReference>
<dbReference type="PIRSF" id="PIRSF000530">
    <property type="entry name" value="Galactokinase"/>
    <property type="match status" value="1"/>
</dbReference>
<keyword evidence="6 11" id="KW-0418">Kinase</keyword>
<evidence type="ECO:0000256" key="3">
    <source>
        <dbReference type="ARBA" id="ARBA00022679"/>
    </source>
</evidence>
<dbReference type="InterPro" id="IPR019741">
    <property type="entry name" value="Galactokinase_CS"/>
</dbReference>
<sequence>MRVDNLKKEFENFYGAGDCNVYFSPGRVNLIGEHTDYNGGFVFPCALSFGTYCLIRKTERKSFRFRSLNQEIVQEIDLDSLCNPLPKGTWVNYAIGVIAQFVKNGQKPDTGADILIWGNVPNGAGLSSSASLEVATGVAINEEFQFGQDRLTIVKYSQKAEHEFAGVMCGIMDQFASGMGKKDHAIYLNCDSLEYELVPVKLSGVKIIIGNTNSPHSLDAGKYNERVDECRAAVDAITPSKLIANLGELSPAEFNSLSASIENDIVRKRARHVVTEIERTKKAVEELKLGNLLAFGELMNQSHNSLRDDYEVTGDELDAMVTAARKIEGTIGSRMTGGGFGGSTVSLVKDEFVDEFIEKVGAEYFEKTGIRGEFYVAEIGDGGRRIN</sequence>
<dbReference type="InterPro" id="IPR019539">
    <property type="entry name" value="GalKase_N"/>
</dbReference>
<dbReference type="InterPro" id="IPR006204">
    <property type="entry name" value="GHMP_kinase_N_dom"/>
</dbReference>
<dbReference type="InterPro" id="IPR006206">
    <property type="entry name" value="Mevalonate/galactokinase"/>
</dbReference>
<dbReference type="UniPathway" id="UPA00214"/>
<evidence type="ECO:0000259" key="14">
    <source>
        <dbReference type="Pfam" id="PF08544"/>
    </source>
</evidence>
<evidence type="ECO:0000313" key="16">
    <source>
        <dbReference type="EMBL" id="PKQ64681.1"/>
    </source>
</evidence>
<dbReference type="SUPFAM" id="SSF55060">
    <property type="entry name" value="GHMP Kinase, C-terminal domain"/>
    <property type="match status" value="1"/>
</dbReference>
<dbReference type="AlphaFoldDB" id="A0A2N3I2Z7"/>
<dbReference type="Gene3D" id="3.30.70.890">
    <property type="entry name" value="GHMP kinase, C-terminal domain"/>
    <property type="match status" value="1"/>
</dbReference>
<evidence type="ECO:0000313" key="17">
    <source>
        <dbReference type="Proteomes" id="UP000233618"/>
    </source>
</evidence>
<dbReference type="GO" id="GO:0000287">
    <property type="term" value="F:magnesium ion binding"/>
    <property type="evidence" value="ECO:0007669"/>
    <property type="project" value="UniProtKB-UniRule"/>
</dbReference>
<dbReference type="InterPro" id="IPR022963">
    <property type="entry name" value="Galactokinase_bac"/>
</dbReference>
<evidence type="ECO:0000256" key="4">
    <source>
        <dbReference type="ARBA" id="ARBA00022723"/>
    </source>
</evidence>
<feature type="domain" description="Galactokinase N-terminal" evidence="15">
    <location>
        <begin position="8"/>
        <end position="57"/>
    </location>
</feature>
<dbReference type="Gene3D" id="3.30.230.10">
    <property type="match status" value="1"/>
</dbReference>
<keyword evidence="2 11" id="KW-0963">Cytoplasm</keyword>
<dbReference type="InterPro" id="IPR006203">
    <property type="entry name" value="GHMP_knse_ATP-bd_CS"/>
</dbReference>
<feature type="binding site" evidence="11">
    <location>
        <position position="161"/>
    </location>
    <ligand>
        <name>Mg(2+)</name>
        <dbReference type="ChEBI" id="CHEBI:18420"/>
    </ligand>
</feature>
<proteinExistence type="inferred from homology"/>
<dbReference type="FunFam" id="3.30.230.10:FF:000017">
    <property type="entry name" value="Galactokinase"/>
    <property type="match status" value="1"/>
</dbReference>
<keyword evidence="4 11" id="KW-0479">Metal-binding</keyword>
<dbReference type="NCBIfam" id="NF003705">
    <property type="entry name" value="PRK05322.1"/>
    <property type="match status" value="1"/>
</dbReference>
<evidence type="ECO:0000256" key="2">
    <source>
        <dbReference type="ARBA" id="ARBA00022490"/>
    </source>
</evidence>
<dbReference type="GO" id="GO:0004335">
    <property type="term" value="F:galactokinase activity"/>
    <property type="evidence" value="ECO:0007669"/>
    <property type="project" value="UniProtKB-UniRule"/>
</dbReference>
<dbReference type="PANTHER" id="PTHR10457">
    <property type="entry name" value="MEVALONATE KINASE/GALACTOKINASE"/>
    <property type="match status" value="1"/>
</dbReference>
<keyword evidence="10 11" id="KW-0119">Carbohydrate metabolism</keyword>
<comment type="caution">
    <text evidence="16">The sequence shown here is derived from an EMBL/GenBank/DDBJ whole genome shotgun (WGS) entry which is preliminary data.</text>
</comment>
<dbReference type="SUPFAM" id="SSF54211">
    <property type="entry name" value="Ribosomal protein S5 domain 2-like"/>
    <property type="match status" value="1"/>
</dbReference>
<keyword evidence="9 11" id="KW-0299">Galactose metabolism</keyword>
<keyword evidence="8 11" id="KW-0460">Magnesium</keyword>
<dbReference type="Proteomes" id="UP000233618">
    <property type="component" value="Unassembled WGS sequence"/>
</dbReference>
<keyword evidence="7 11" id="KW-0067">ATP-binding</keyword>
<comment type="subcellular location">
    <subcellularLocation>
        <location evidence="11">Cytoplasm</location>
    </subcellularLocation>
</comment>
<feature type="binding site" evidence="11">
    <location>
        <position position="67"/>
    </location>
    <ligand>
        <name>ATP</name>
        <dbReference type="ChEBI" id="CHEBI:30616"/>
    </ligand>
</feature>
<evidence type="ECO:0000256" key="8">
    <source>
        <dbReference type="ARBA" id="ARBA00022842"/>
    </source>
</evidence>
<evidence type="ECO:0000256" key="12">
    <source>
        <dbReference type="NCBIfam" id="TIGR00131"/>
    </source>
</evidence>
<evidence type="ECO:0000256" key="5">
    <source>
        <dbReference type="ARBA" id="ARBA00022741"/>
    </source>
</evidence>
<comment type="pathway">
    <text evidence="11">Carbohydrate metabolism; galactose metabolism.</text>
</comment>
<dbReference type="GO" id="GO:0005524">
    <property type="term" value="F:ATP binding"/>
    <property type="evidence" value="ECO:0007669"/>
    <property type="project" value="UniProtKB-UniRule"/>
</dbReference>
<feature type="binding site" evidence="11">
    <location>
        <begin position="123"/>
        <end position="129"/>
    </location>
    <ligand>
        <name>ATP</name>
        <dbReference type="ChEBI" id="CHEBI:30616"/>
    </ligand>
</feature>
<organism evidence="16 17">
    <name type="scientific">Labilibaculum manganireducens</name>
    <dbReference type="NCBI Taxonomy" id="1940525"/>
    <lineage>
        <taxon>Bacteria</taxon>
        <taxon>Pseudomonadati</taxon>
        <taxon>Bacteroidota</taxon>
        <taxon>Bacteroidia</taxon>
        <taxon>Marinilabiliales</taxon>
        <taxon>Marinifilaceae</taxon>
        <taxon>Labilibaculum</taxon>
    </lineage>
</organism>
<name>A0A2N3I2Z7_9BACT</name>
<evidence type="ECO:0000259" key="13">
    <source>
        <dbReference type="Pfam" id="PF00288"/>
    </source>
</evidence>
<dbReference type="FunFam" id="3.30.70.890:FF:000001">
    <property type="entry name" value="Galactokinase"/>
    <property type="match status" value="1"/>
</dbReference>
<comment type="similarity">
    <text evidence="1 11">Belongs to the GHMP kinase family. GalK subfamily.</text>
</comment>
<dbReference type="Pfam" id="PF10509">
    <property type="entry name" value="GalKase_gal_bdg"/>
    <property type="match status" value="1"/>
</dbReference>
<accession>A0A2N3I2Z7</accession>
<keyword evidence="17" id="KW-1185">Reference proteome</keyword>
<dbReference type="EC" id="2.7.1.6" evidence="11 12"/>
<dbReference type="InterPro" id="IPR013750">
    <property type="entry name" value="GHMP_kinase_C_dom"/>
</dbReference>
<reference evidence="16 17" key="1">
    <citation type="journal article" date="2017" name="Front. Microbiol.">
        <title>Labilibaculum manganireducens gen. nov., sp. nov. and Labilibaculum filiforme sp. nov., Novel Bacteroidetes Isolated from Subsurface Sediments of the Baltic Sea.</title>
        <authorList>
            <person name="Vandieken V."/>
            <person name="Marshall I.P."/>
            <person name="Niemann H."/>
            <person name="Engelen B."/>
            <person name="Cypionka H."/>
        </authorList>
    </citation>
    <scope>NUCLEOTIDE SEQUENCE [LARGE SCALE GENOMIC DNA]</scope>
    <source>
        <strain evidence="16 17">59.10-2M</strain>
    </source>
</reference>
<evidence type="ECO:0000256" key="11">
    <source>
        <dbReference type="HAMAP-Rule" id="MF_00246"/>
    </source>
</evidence>
<evidence type="ECO:0000256" key="1">
    <source>
        <dbReference type="ARBA" id="ARBA00006566"/>
    </source>
</evidence>
<dbReference type="HAMAP" id="MF_00246">
    <property type="entry name" value="Galactokinase"/>
    <property type="match status" value="1"/>
</dbReference>
<keyword evidence="5 11" id="KW-0547">Nucleotide-binding</keyword>
<evidence type="ECO:0000256" key="6">
    <source>
        <dbReference type="ARBA" id="ARBA00022777"/>
    </source>
</evidence>
<dbReference type="InterPro" id="IPR000705">
    <property type="entry name" value="Galactokinase"/>
</dbReference>
<dbReference type="Pfam" id="PF08544">
    <property type="entry name" value="GHMP_kinases_C"/>
    <property type="match status" value="1"/>
</dbReference>
<keyword evidence="3 11" id="KW-0808">Transferase</keyword>
<dbReference type="InterPro" id="IPR014721">
    <property type="entry name" value="Ribsml_uS5_D2-typ_fold_subgr"/>
</dbReference>
<evidence type="ECO:0000256" key="9">
    <source>
        <dbReference type="ARBA" id="ARBA00023144"/>
    </source>
</evidence>
<feature type="domain" description="GHMP kinase C-terminal" evidence="14">
    <location>
        <begin position="284"/>
        <end position="364"/>
    </location>
</feature>
<dbReference type="RefSeq" id="WP_101310515.1">
    <property type="nucleotide sequence ID" value="NZ_MVDE01000022.1"/>
</dbReference>
<dbReference type="Pfam" id="PF00288">
    <property type="entry name" value="GHMP_kinases_N"/>
    <property type="match status" value="1"/>
</dbReference>
<dbReference type="PRINTS" id="PR00473">
    <property type="entry name" value="GALCTOKINASE"/>
</dbReference>
<feature type="binding site" evidence="11">
    <location>
        <begin position="33"/>
        <end position="36"/>
    </location>
    <ligand>
        <name>substrate</name>
    </ligand>
</feature>
<dbReference type="PRINTS" id="PR00959">
    <property type="entry name" value="MEVGALKINASE"/>
</dbReference>
<dbReference type="InterPro" id="IPR036554">
    <property type="entry name" value="GHMP_kinase_C_sf"/>
</dbReference>
<evidence type="ECO:0000259" key="15">
    <source>
        <dbReference type="Pfam" id="PF10509"/>
    </source>
</evidence>
<dbReference type="InterPro" id="IPR020568">
    <property type="entry name" value="Ribosomal_Su5_D2-typ_SF"/>
</dbReference>
<feature type="domain" description="GHMP kinase N-terminal" evidence="13">
    <location>
        <begin position="92"/>
        <end position="181"/>
    </location>
</feature>
<feature type="site" description="Transition state stabilizer" evidence="11">
    <location>
        <position position="27"/>
    </location>
</feature>
<dbReference type="PROSITE" id="PS00627">
    <property type="entry name" value="GHMP_KINASES_ATP"/>
    <property type="match status" value="1"/>
</dbReference>
<comment type="function">
    <text evidence="11">Catalyzes the transfer of the gamma-phosphate of ATP to D-galactose to form alpha-D-galactose-1-phosphate (Gal-1-P).</text>
</comment>